<gene>
    <name evidence="2" type="ORF">EDB81DRAFT_906225</name>
</gene>
<dbReference type="Pfam" id="PF11917">
    <property type="entry name" value="DUF3435"/>
    <property type="match status" value="1"/>
</dbReference>
<protein>
    <recommendedName>
        <fullName evidence="4">C2H2-type domain-containing protein</fullName>
    </recommendedName>
</protein>
<evidence type="ECO:0000256" key="1">
    <source>
        <dbReference type="SAM" id="MobiDB-lite"/>
    </source>
</evidence>
<feature type="region of interest" description="Disordered" evidence="1">
    <location>
        <begin position="727"/>
        <end position="808"/>
    </location>
</feature>
<dbReference type="PANTHER" id="PTHR37535">
    <property type="entry name" value="FLUG DOMAIN PROTEIN"/>
    <property type="match status" value="1"/>
</dbReference>
<comment type="caution">
    <text evidence="2">The sequence shown here is derived from an EMBL/GenBank/DDBJ whole genome shotgun (WGS) entry which is preliminary data.</text>
</comment>
<accession>A0A9P9IUC2</accession>
<evidence type="ECO:0000313" key="2">
    <source>
        <dbReference type="EMBL" id="KAH7131209.1"/>
    </source>
</evidence>
<feature type="compositionally biased region" description="Polar residues" evidence="1">
    <location>
        <begin position="732"/>
        <end position="745"/>
    </location>
</feature>
<keyword evidence="3" id="KW-1185">Reference proteome</keyword>
<sequence length="808" mass="91874">MPLQFDFADAQRDLARYQESPTEDRVSQKTKNRRVRMWDAWQDYAKGMKFDPETTWIELALGSEEAIARCKSFMKAYVKASVKEQVVLGPEEVVTVPTIGAGTTLEDLWAALVKVADMKVMAPKRRENPRDAGFWTLTYSSQSKGSTEKTPYKIARWLPELAIELNLSLGQSFEKKEATEEDVMLILTTLWTRPQDIPCSPRVRAAFHAAVLLGGIGGWRPASLVQVKYRDVELGWLRDPDDLKTCHPTAKVMIYHVKGRQGIRRDQKDRLGFWITKVPYATVCILRFLTAMAVADAAFENNYTAADQVLQRELPVDAQVEYIPVAWKESMLDKKIIPISYHQFWEIWNRCVLVAGLQDEDKLRPYSLRVGTGGRLDGKSHFFSSSLTAPLRNFILSNSSNVFETSYLPVNVRANLMKISFGGLVGDTDVLISRTRQAFLKRDDQAPVYIAKDELDAFEKRNDIQRLRDEYRGLPSQEDEAKRKLGKIKSIKDRLEMLLLLERREAYFQEANKLRERGLSTTHLFNSHMKDPRRRLHAKSSEAASKIGDLLTKQASHLDFANLLVDYIAGRLVNVAPLIAKENSKTLTADQPRCLFGCGPFSNTTNLTKHVKKSHRFDQPFFCPECRRLRKEEGQVPTGAQAWSSHVARHHGKVHAPLVSEKSSYCHLCETSFTAGGFKSHLTMKHDRPGQFQQPFPCPECQRQGENGIIIDGLDAWLSHVECTHGGDKANHTPSGSTQHINSLSGKKRTREQSKERPKKRARHQPASVEHVVKQEPLTEDTEMSSEWDFEMTPDPHAGEEFWVEGRD</sequence>
<dbReference type="InterPro" id="IPR021842">
    <property type="entry name" value="DUF3435"/>
</dbReference>
<reference evidence="2" key="1">
    <citation type="journal article" date="2021" name="Nat. Commun.">
        <title>Genetic determinants of endophytism in the Arabidopsis root mycobiome.</title>
        <authorList>
            <person name="Mesny F."/>
            <person name="Miyauchi S."/>
            <person name="Thiergart T."/>
            <person name="Pickel B."/>
            <person name="Atanasova L."/>
            <person name="Karlsson M."/>
            <person name="Huettel B."/>
            <person name="Barry K.W."/>
            <person name="Haridas S."/>
            <person name="Chen C."/>
            <person name="Bauer D."/>
            <person name="Andreopoulos W."/>
            <person name="Pangilinan J."/>
            <person name="LaButti K."/>
            <person name="Riley R."/>
            <person name="Lipzen A."/>
            <person name="Clum A."/>
            <person name="Drula E."/>
            <person name="Henrissat B."/>
            <person name="Kohler A."/>
            <person name="Grigoriev I.V."/>
            <person name="Martin F.M."/>
            <person name="Hacquard S."/>
        </authorList>
    </citation>
    <scope>NUCLEOTIDE SEQUENCE</scope>
    <source>
        <strain evidence="2">MPI-CAGE-AT-0147</strain>
    </source>
</reference>
<name>A0A9P9IUC2_9HYPO</name>
<dbReference type="Proteomes" id="UP000738349">
    <property type="component" value="Unassembled WGS sequence"/>
</dbReference>
<dbReference type="EMBL" id="JAGMUV010000017">
    <property type="protein sequence ID" value="KAH7131209.1"/>
    <property type="molecule type" value="Genomic_DNA"/>
</dbReference>
<feature type="compositionally biased region" description="Acidic residues" evidence="1">
    <location>
        <begin position="778"/>
        <end position="792"/>
    </location>
</feature>
<proteinExistence type="predicted"/>
<evidence type="ECO:0000313" key="3">
    <source>
        <dbReference type="Proteomes" id="UP000738349"/>
    </source>
</evidence>
<evidence type="ECO:0008006" key="4">
    <source>
        <dbReference type="Google" id="ProtNLM"/>
    </source>
</evidence>
<dbReference type="OrthoDB" id="5243844at2759"/>
<organism evidence="2 3">
    <name type="scientific">Dactylonectria macrodidyma</name>
    <dbReference type="NCBI Taxonomy" id="307937"/>
    <lineage>
        <taxon>Eukaryota</taxon>
        <taxon>Fungi</taxon>
        <taxon>Dikarya</taxon>
        <taxon>Ascomycota</taxon>
        <taxon>Pezizomycotina</taxon>
        <taxon>Sordariomycetes</taxon>
        <taxon>Hypocreomycetidae</taxon>
        <taxon>Hypocreales</taxon>
        <taxon>Nectriaceae</taxon>
        <taxon>Dactylonectria</taxon>
    </lineage>
</organism>
<feature type="compositionally biased region" description="Basic and acidic residues" evidence="1">
    <location>
        <begin position="797"/>
        <end position="808"/>
    </location>
</feature>
<dbReference type="AlphaFoldDB" id="A0A9P9IUC2"/>
<dbReference type="PANTHER" id="PTHR37535:SF3">
    <property type="entry name" value="FLUG DOMAIN-CONTAINING PROTEIN"/>
    <property type="match status" value="1"/>
</dbReference>